<keyword evidence="1" id="KW-1133">Transmembrane helix</keyword>
<keyword evidence="1" id="KW-0472">Membrane</keyword>
<name>A0AAJ6BH62_9BACT</name>
<feature type="transmembrane region" description="Helical" evidence="1">
    <location>
        <begin position="80"/>
        <end position="97"/>
    </location>
</feature>
<feature type="transmembrane region" description="Helical" evidence="1">
    <location>
        <begin position="48"/>
        <end position="68"/>
    </location>
</feature>
<organism evidence="2 3">
    <name type="scientific">Candidatus Pseudobacter hemicellulosilyticus</name>
    <dbReference type="NCBI Taxonomy" id="3121375"/>
    <lineage>
        <taxon>Bacteria</taxon>
        <taxon>Pseudomonadati</taxon>
        <taxon>Bacteroidota</taxon>
        <taxon>Chitinophagia</taxon>
        <taxon>Chitinophagales</taxon>
        <taxon>Chitinophagaceae</taxon>
        <taxon>Pseudobacter</taxon>
    </lineage>
</organism>
<gene>
    <name evidence="2" type="ORF">P0Y53_00415</name>
</gene>
<evidence type="ECO:0000313" key="3">
    <source>
        <dbReference type="Proteomes" id="UP001220610"/>
    </source>
</evidence>
<sequence>MFKKDNLRFGLLLGLLAPILSLVIYYFVKFYPTFSVGDFFSFVGANKRQITAISLPCLILNIALFTFYTNTRRHQTARGIFVVTLIIAIGALILKLIL</sequence>
<dbReference type="Proteomes" id="UP001220610">
    <property type="component" value="Chromosome"/>
</dbReference>
<accession>A0AAJ6BH62</accession>
<evidence type="ECO:0008006" key="4">
    <source>
        <dbReference type="Google" id="ProtNLM"/>
    </source>
</evidence>
<reference evidence="2" key="1">
    <citation type="submission" date="2023-03" db="EMBL/GenBank/DDBJ databases">
        <title>Andean soil-derived lignocellulolytic bacterial consortium as a source of novel taxa and putative plastic-active enzymes.</title>
        <authorList>
            <person name="Diaz-Garcia L."/>
            <person name="Chuvochina M."/>
            <person name="Feuerriegel G."/>
            <person name="Bunk B."/>
            <person name="Sproer C."/>
            <person name="Streit W.R."/>
            <person name="Rodriguez L.M."/>
            <person name="Overmann J."/>
            <person name="Jimenez D.J."/>
        </authorList>
    </citation>
    <scope>NUCLEOTIDE SEQUENCE</scope>
    <source>
        <strain evidence="2">MAG 7</strain>
    </source>
</reference>
<proteinExistence type="predicted"/>
<dbReference type="AlphaFoldDB" id="A0AAJ6BH62"/>
<keyword evidence="1" id="KW-0812">Transmembrane</keyword>
<feature type="transmembrane region" description="Helical" evidence="1">
    <location>
        <begin position="7"/>
        <end position="28"/>
    </location>
</feature>
<dbReference type="EMBL" id="CP119311">
    <property type="protein sequence ID" value="WEK35947.1"/>
    <property type="molecule type" value="Genomic_DNA"/>
</dbReference>
<evidence type="ECO:0000313" key="2">
    <source>
        <dbReference type="EMBL" id="WEK35947.1"/>
    </source>
</evidence>
<evidence type="ECO:0000256" key="1">
    <source>
        <dbReference type="SAM" id="Phobius"/>
    </source>
</evidence>
<protein>
    <recommendedName>
        <fullName evidence="4">Stationary phase survival protein SurE</fullName>
    </recommendedName>
</protein>